<dbReference type="Proteomes" id="UP000509626">
    <property type="component" value="Chromosome"/>
</dbReference>
<name>A0A7D5QLL1_9EURY</name>
<protein>
    <recommendedName>
        <fullName evidence="2">RelE toxin-related domain-containing protein</fullName>
    </recommendedName>
</protein>
<proteinExistence type="predicted"/>
<gene>
    <name evidence="3" type="ORF">HUG12_14460</name>
</gene>
<dbReference type="InterPro" id="IPR058996">
    <property type="entry name" value="Toxin-rel_dom"/>
</dbReference>
<dbReference type="GeneID" id="56038685"/>
<accession>A0A7D5QLL1</accession>
<sequence>MSAAPSRQDEPVIAAGEYPLPAVPSQHLREDRWPSRGGSGEDIHVAWRRARRLDLRHAEDGIERVPAHDEARYDDVTEAVLFRRDDTLTTCYSVRLELITNDHGRAVREAVREQFWRDGQSLNHHEVHEP</sequence>
<dbReference type="Pfam" id="PF26442">
    <property type="entry name" value="Halo_toxin"/>
    <property type="match status" value="1"/>
</dbReference>
<dbReference type="KEGG" id="halu:HUG12_14460"/>
<dbReference type="OrthoDB" id="322694at2157"/>
<evidence type="ECO:0000256" key="1">
    <source>
        <dbReference type="SAM" id="MobiDB-lite"/>
    </source>
</evidence>
<feature type="region of interest" description="Disordered" evidence="1">
    <location>
        <begin position="1"/>
        <end position="21"/>
    </location>
</feature>
<evidence type="ECO:0000313" key="3">
    <source>
        <dbReference type="EMBL" id="QLG62865.1"/>
    </source>
</evidence>
<dbReference type="EMBL" id="CP058579">
    <property type="protein sequence ID" value="QLG62865.1"/>
    <property type="molecule type" value="Genomic_DNA"/>
</dbReference>
<reference evidence="3 4" key="1">
    <citation type="submission" date="2020-06" db="EMBL/GenBank/DDBJ databases">
        <title>NJ-3-1, isolated from saline soil.</title>
        <authorList>
            <person name="Cui H.L."/>
            <person name="Shi X."/>
        </authorList>
    </citation>
    <scope>NUCLEOTIDE SEQUENCE [LARGE SCALE GENOMIC DNA]</scope>
    <source>
        <strain evidence="3 4">NJ-3-1</strain>
    </source>
</reference>
<organism evidence="3 4">
    <name type="scientific">Halorarum salinum</name>
    <dbReference type="NCBI Taxonomy" id="2743089"/>
    <lineage>
        <taxon>Archaea</taxon>
        <taxon>Methanobacteriati</taxon>
        <taxon>Methanobacteriota</taxon>
        <taxon>Stenosarchaea group</taxon>
        <taxon>Halobacteria</taxon>
        <taxon>Halobacteriales</taxon>
        <taxon>Haloferacaceae</taxon>
        <taxon>Halorarum</taxon>
    </lineage>
</organism>
<evidence type="ECO:0000313" key="4">
    <source>
        <dbReference type="Proteomes" id="UP000509626"/>
    </source>
</evidence>
<dbReference type="AlphaFoldDB" id="A0A7D5QLL1"/>
<evidence type="ECO:0000259" key="2">
    <source>
        <dbReference type="Pfam" id="PF26442"/>
    </source>
</evidence>
<dbReference type="RefSeq" id="WP_179269450.1">
    <property type="nucleotide sequence ID" value="NZ_CP058579.1"/>
</dbReference>
<keyword evidence="4" id="KW-1185">Reference proteome</keyword>
<feature type="domain" description="RelE toxin-related" evidence="2">
    <location>
        <begin position="26"/>
        <end position="92"/>
    </location>
</feature>